<dbReference type="OrthoDB" id="6429240at2759"/>
<evidence type="ECO:0000313" key="6">
    <source>
        <dbReference type="EMBL" id="GBN15166.1"/>
    </source>
</evidence>
<dbReference type="InterPro" id="IPR001356">
    <property type="entry name" value="HD"/>
</dbReference>
<comment type="subcellular location">
    <subcellularLocation>
        <location evidence="1 2">Nucleus</location>
    </subcellularLocation>
</comment>
<evidence type="ECO:0000259" key="3">
    <source>
        <dbReference type="Pfam" id="PF00046"/>
    </source>
</evidence>
<dbReference type="Pfam" id="PF00046">
    <property type="entry name" value="Homeodomain"/>
    <property type="match status" value="1"/>
</dbReference>
<sequence>GFRSAPKKVPEVTDVTYREIDRSFRKCAYPSAVEIFKLSEQINLPPSQIKVIDSSY</sequence>
<evidence type="ECO:0000256" key="1">
    <source>
        <dbReference type="ARBA" id="ARBA00004123"/>
    </source>
</evidence>
<keyword evidence="9" id="KW-1185">Reference proteome</keyword>
<dbReference type="GO" id="GO:0003677">
    <property type="term" value="F:DNA binding"/>
    <property type="evidence" value="ECO:0007669"/>
    <property type="project" value="UniProtKB-KW"/>
</dbReference>
<name>A0A4Y2LMM4_ARAVE</name>
<dbReference type="EMBL" id="BGPR01277572">
    <property type="protein sequence ID" value="GBN15243.1"/>
    <property type="molecule type" value="Genomic_DNA"/>
</dbReference>
<dbReference type="EMBL" id="BGPR01277461">
    <property type="protein sequence ID" value="GBN14962.1"/>
    <property type="molecule type" value="Genomic_DNA"/>
</dbReference>
<keyword evidence="2" id="KW-0371">Homeobox</keyword>
<feature type="domain" description="Homeobox" evidence="3">
    <location>
        <begin position="16"/>
        <end position="51"/>
    </location>
</feature>
<accession>A0A4Y2LMM4</accession>
<evidence type="ECO:0000313" key="8">
    <source>
        <dbReference type="EMBL" id="GBN15243.1"/>
    </source>
</evidence>
<dbReference type="EMBL" id="BGPR01277564">
    <property type="protein sequence ID" value="GBN15223.1"/>
    <property type="molecule type" value="Genomic_DNA"/>
</dbReference>
<dbReference type="SUPFAM" id="SSF46689">
    <property type="entry name" value="Homeodomain-like"/>
    <property type="match status" value="1"/>
</dbReference>
<evidence type="ECO:0000256" key="2">
    <source>
        <dbReference type="RuleBase" id="RU000682"/>
    </source>
</evidence>
<dbReference type="InterPro" id="IPR009057">
    <property type="entry name" value="Homeodomain-like_sf"/>
</dbReference>
<protein>
    <recommendedName>
        <fullName evidence="3">Homeobox domain-containing protein</fullName>
    </recommendedName>
</protein>
<keyword evidence="2" id="KW-0238">DNA-binding</keyword>
<evidence type="ECO:0000313" key="5">
    <source>
        <dbReference type="EMBL" id="GBN14962.1"/>
    </source>
</evidence>
<feature type="non-terminal residue" evidence="8">
    <location>
        <position position="1"/>
    </location>
</feature>
<dbReference type="Gene3D" id="1.10.10.60">
    <property type="entry name" value="Homeodomain-like"/>
    <property type="match status" value="1"/>
</dbReference>
<dbReference type="Proteomes" id="UP000499080">
    <property type="component" value="Unassembled WGS sequence"/>
</dbReference>
<reference evidence="8 9" key="1">
    <citation type="journal article" date="2019" name="Sci. Rep.">
        <title>Orb-weaving spider Araneus ventricosus genome elucidates the spidroin gene catalogue.</title>
        <authorList>
            <person name="Kono N."/>
            <person name="Nakamura H."/>
            <person name="Ohtoshi R."/>
            <person name="Moran D.A.P."/>
            <person name="Shinohara A."/>
            <person name="Yoshida Y."/>
            <person name="Fujiwara M."/>
            <person name="Mori M."/>
            <person name="Tomita M."/>
            <person name="Arakawa K."/>
        </authorList>
    </citation>
    <scope>NUCLEOTIDE SEQUENCE [LARGE SCALE GENOMIC DNA]</scope>
</reference>
<dbReference type="AlphaFoldDB" id="A0A4Y2LMM4"/>
<gene>
    <name evidence="6" type="ORF">AVEN_145834_1</name>
    <name evidence="5" type="ORF">AVEN_190991_1</name>
    <name evidence="4" type="ORF">AVEN_208779_1</name>
    <name evidence="7" type="ORF">AVEN_210194_1</name>
    <name evidence="8" type="ORF">AVEN_221992_1</name>
</gene>
<dbReference type="CDD" id="cd00086">
    <property type="entry name" value="homeodomain"/>
    <property type="match status" value="1"/>
</dbReference>
<dbReference type="EMBL" id="BGPR01263335">
    <property type="protein sequence ID" value="GBM77899.1"/>
    <property type="molecule type" value="Genomic_DNA"/>
</dbReference>
<keyword evidence="2" id="KW-0539">Nucleus</keyword>
<evidence type="ECO:0000313" key="7">
    <source>
        <dbReference type="EMBL" id="GBN15223.1"/>
    </source>
</evidence>
<dbReference type="EMBL" id="BGPR01277545">
    <property type="protein sequence ID" value="GBN15166.1"/>
    <property type="molecule type" value="Genomic_DNA"/>
</dbReference>
<comment type="caution">
    <text evidence="8">The sequence shown here is derived from an EMBL/GenBank/DDBJ whole genome shotgun (WGS) entry which is preliminary data.</text>
</comment>
<evidence type="ECO:0000313" key="4">
    <source>
        <dbReference type="EMBL" id="GBM77899.1"/>
    </source>
</evidence>
<dbReference type="GO" id="GO:0005634">
    <property type="term" value="C:nucleus"/>
    <property type="evidence" value="ECO:0007669"/>
    <property type="project" value="UniProtKB-SubCell"/>
</dbReference>
<evidence type="ECO:0000313" key="9">
    <source>
        <dbReference type="Proteomes" id="UP000499080"/>
    </source>
</evidence>
<proteinExistence type="predicted"/>
<organism evidence="8 9">
    <name type="scientific">Araneus ventricosus</name>
    <name type="common">Orbweaver spider</name>
    <name type="synonym">Epeira ventricosa</name>
    <dbReference type="NCBI Taxonomy" id="182803"/>
    <lineage>
        <taxon>Eukaryota</taxon>
        <taxon>Metazoa</taxon>
        <taxon>Ecdysozoa</taxon>
        <taxon>Arthropoda</taxon>
        <taxon>Chelicerata</taxon>
        <taxon>Arachnida</taxon>
        <taxon>Araneae</taxon>
        <taxon>Araneomorphae</taxon>
        <taxon>Entelegynae</taxon>
        <taxon>Araneoidea</taxon>
        <taxon>Araneidae</taxon>
        <taxon>Araneus</taxon>
    </lineage>
</organism>